<dbReference type="GO" id="GO:0004252">
    <property type="term" value="F:serine-type endopeptidase activity"/>
    <property type="evidence" value="ECO:0007669"/>
    <property type="project" value="TreeGrafter"/>
</dbReference>
<proteinExistence type="predicted"/>
<organism evidence="3">
    <name type="scientific">marine metagenome</name>
    <dbReference type="NCBI Taxonomy" id="408172"/>
    <lineage>
        <taxon>unclassified sequences</taxon>
        <taxon>metagenomes</taxon>
        <taxon>ecological metagenomes</taxon>
    </lineage>
</organism>
<sequence>GYATNLLITQTDRFAAAANVSGKVNIISFLGDSPKITTRNYAAAEVGQDRIGATLWEQPHKYVEHSAVMFADRIKTPLLMLSGEGDWNVPATNQREMYYALRRLGKEVVWVHYTSGGHGAGRSSTAEDFVDHWQRMFEWFAEHFDDSGEGSS</sequence>
<gene>
    <name evidence="3" type="ORF">METZ01_LOCUS95453</name>
</gene>
<dbReference type="InterPro" id="IPR029058">
    <property type="entry name" value="AB_hydrolase_fold"/>
</dbReference>
<dbReference type="InterPro" id="IPR001375">
    <property type="entry name" value="Peptidase_S9_cat"/>
</dbReference>
<protein>
    <recommendedName>
        <fullName evidence="2">Peptidase S9 prolyl oligopeptidase catalytic domain-containing protein</fullName>
    </recommendedName>
</protein>
<feature type="domain" description="Peptidase S9 prolyl oligopeptidase catalytic" evidence="2">
    <location>
        <begin position="1"/>
        <end position="145"/>
    </location>
</feature>
<dbReference type="Pfam" id="PF00326">
    <property type="entry name" value="Peptidase_S9"/>
    <property type="match status" value="1"/>
</dbReference>
<accession>A0A381VQM7</accession>
<reference evidence="3" key="1">
    <citation type="submission" date="2018-05" db="EMBL/GenBank/DDBJ databases">
        <authorList>
            <person name="Lanie J.A."/>
            <person name="Ng W.-L."/>
            <person name="Kazmierczak K.M."/>
            <person name="Andrzejewski T.M."/>
            <person name="Davidsen T.M."/>
            <person name="Wayne K.J."/>
            <person name="Tettelin H."/>
            <person name="Glass J.I."/>
            <person name="Rusch D."/>
            <person name="Podicherti R."/>
            <person name="Tsui H.-C.T."/>
            <person name="Winkler M.E."/>
        </authorList>
    </citation>
    <scope>NUCLEOTIDE SEQUENCE</scope>
</reference>
<dbReference type="AlphaFoldDB" id="A0A381VQM7"/>
<feature type="non-terminal residue" evidence="3">
    <location>
        <position position="1"/>
    </location>
</feature>
<dbReference type="Gene3D" id="3.40.50.1820">
    <property type="entry name" value="alpha/beta hydrolase"/>
    <property type="match status" value="1"/>
</dbReference>
<name>A0A381VQM7_9ZZZZ</name>
<dbReference type="GO" id="GO:0006508">
    <property type="term" value="P:proteolysis"/>
    <property type="evidence" value="ECO:0007669"/>
    <property type="project" value="InterPro"/>
</dbReference>
<dbReference type="PANTHER" id="PTHR42776">
    <property type="entry name" value="SERINE PEPTIDASE S9 FAMILY MEMBER"/>
    <property type="match status" value="1"/>
</dbReference>
<evidence type="ECO:0000313" key="3">
    <source>
        <dbReference type="EMBL" id="SVA42599.1"/>
    </source>
</evidence>
<dbReference type="PANTHER" id="PTHR42776:SF27">
    <property type="entry name" value="DIPEPTIDYL PEPTIDASE FAMILY MEMBER 6"/>
    <property type="match status" value="1"/>
</dbReference>
<keyword evidence="1" id="KW-0378">Hydrolase</keyword>
<dbReference type="EMBL" id="UINC01009500">
    <property type="protein sequence ID" value="SVA42599.1"/>
    <property type="molecule type" value="Genomic_DNA"/>
</dbReference>
<dbReference type="SUPFAM" id="SSF53474">
    <property type="entry name" value="alpha/beta-Hydrolases"/>
    <property type="match status" value="1"/>
</dbReference>
<evidence type="ECO:0000259" key="2">
    <source>
        <dbReference type="Pfam" id="PF00326"/>
    </source>
</evidence>
<evidence type="ECO:0000256" key="1">
    <source>
        <dbReference type="ARBA" id="ARBA00022801"/>
    </source>
</evidence>